<comment type="caution">
    <text evidence="2">The sequence shown here is derived from an EMBL/GenBank/DDBJ whole genome shotgun (WGS) entry which is preliminary data.</text>
</comment>
<sequence length="93" mass="10634">MAKLVKQKTLASEQAQMVHVLRYAESKAVVIKKQTKKLESYCDDLANTAEKLKLQKKVCKYSSCFFIQLVLFTIVVGLFLMQMSHDHVELVPT</sequence>
<name>A0AAN8TGD5_SOLBU</name>
<dbReference type="PANTHER" id="PTHR34562">
    <property type="entry name" value="WPP DOMAIN-INTERACTING PROTEIN 2"/>
    <property type="match status" value="1"/>
</dbReference>
<accession>A0AAN8TGD5</accession>
<keyword evidence="1" id="KW-0472">Membrane</keyword>
<proteinExistence type="predicted"/>
<dbReference type="PANTHER" id="PTHR34562:SF8">
    <property type="entry name" value="WPP DOMAIN-INTERACTING PROTEIN 1"/>
    <property type="match status" value="1"/>
</dbReference>
<keyword evidence="3" id="KW-1185">Reference proteome</keyword>
<organism evidence="2 3">
    <name type="scientific">Solanum bulbocastanum</name>
    <name type="common">Wild potato</name>
    <dbReference type="NCBI Taxonomy" id="147425"/>
    <lineage>
        <taxon>Eukaryota</taxon>
        <taxon>Viridiplantae</taxon>
        <taxon>Streptophyta</taxon>
        <taxon>Embryophyta</taxon>
        <taxon>Tracheophyta</taxon>
        <taxon>Spermatophyta</taxon>
        <taxon>Magnoliopsida</taxon>
        <taxon>eudicotyledons</taxon>
        <taxon>Gunneridae</taxon>
        <taxon>Pentapetalae</taxon>
        <taxon>asterids</taxon>
        <taxon>lamiids</taxon>
        <taxon>Solanales</taxon>
        <taxon>Solanaceae</taxon>
        <taxon>Solanoideae</taxon>
        <taxon>Solaneae</taxon>
        <taxon>Solanum</taxon>
    </lineage>
</organism>
<dbReference type="InterPro" id="IPR044696">
    <property type="entry name" value="WIP1/2/3"/>
</dbReference>
<protein>
    <submittedName>
        <fullName evidence="2">Uncharacterized protein</fullName>
    </submittedName>
</protein>
<keyword evidence="1" id="KW-1133">Transmembrane helix</keyword>
<feature type="transmembrane region" description="Helical" evidence="1">
    <location>
        <begin position="61"/>
        <end position="81"/>
    </location>
</feature>
<evidence type="ECO:0000256" key="1">
    <source>
        <dbReference type="SAM" id="Phobius"/>
    </source>
</evidence>
<evidence type="ECO:0000313" key="2">
    <source>
        <dbReference type="EMBL" id="KAK6784148.1"/>
    </source>
</evidence>
<keyword evidence="1" id="KW-0812">Transmembrane</keyword>
<dbReference type="AlphaFoldDB" id="A0AAN8TGD5"/>
<dbReference type="Proteomes" id="UP001371456">
    <property type="component" value="Unassembled WGS sequence"/>
</dbReference>
<gene>
    <name evidence="2" type="ORF">RDI58_017602</name>
</gene>
<dbReference type="EMBL" id="JBANQN010000007">
    <property type="protein sequence ID" value="KAK6784148.1"/>
    <property type="molecule type" value="Genomic_DNA"/>
</dbReference>
<evidence type="ECO:0000313" key="3">
    <source>
        <dbReference type="Proteomes" id="UP001371456"/>
    </source>
</evidence>
<reference evidence="2 3" key="1">
    <citation type="submission" date="2024-02" db="EMBL/GenBank/DDBJ databases">
        <title>de novo genome assembly of Solanum bulbocastanum strain 11H21.</title>
        <authorList>
            <person name="Hosaka A.J."/>
        </authorList>
    </citation>
    <scope>NUCLEOTIDE SEQUENCE [LARGE SCALE GENOMIC DNA]</scope>
    <source>
        <tissue evidence="2">Young leaves</tissue>
    </source>
</reference>